<gene>
    <name evidence="2" type="ORF">HQ393_17425</name>
</gene>
<organism evidence="2 3">
    <name type="scientific">Chitinibacter bivalviorum</name>
    <dbReference type="NCBI Taxonomy" id="2739434"/>
    <lineage>
        <taxon>Bacteria</taxon>
        <taxon>Pseudomonadati</taxon>
        <taxon>Pseudomonadota</taxon>
        <taxon>Betaproteobacteria</taxon>
        <taxon>Neisseriales</taxon>
        <taxon>Chitinibacteraceae</taxon>
        <taxon>Chitinibacter</taxon>
    </lineage>
</organism>
<dbReference type="RefSeq" id="WP_179358576.1">
    <property type="nucleotide sequence ID" value="NZ_CP058630.1"/>
</dbReference>
<reference evidence="2 3" key="1">
    <citation type="submission" date="2020-07" db="EMBL/GenBank/DDBJ databases">
        <title>Complete genome sequence of Chitinibacter sp. 2T18.</title>
        <authorList>
            <person name="Bae J.-W."/>
            <person name="Choi J.-W."/>
        </authorList>
    </citation>
    <scope>NUCLEOTIDE SEQUENCE [LARGE SCALE GENOMIC DNA]</scope>
    <source>
        <strain evidence="2 3">2T18</strain>
        <plasmid evidence="2 3">unnamed4</plasmid>
    </source>
</reference>
<keyword evidence="1" id="KW-0732">Signal</keyword>
<proteinExistence type="predicted"/>
<evidence type="ECO:0000313" key="2">
    <source>
        <dbReference type="EMBL" id="QLG90092.1"/>
    </source>
</evidence>
<evidence type="ECO:0000313" key="3">
    <source>
        <dbReference type="Proteomes" id="UP000509597"/>
    </source>
</evidence>
<feature type="signal peptide" evidence="1">
    <location>
        <begin position="1"/>
        <end position="18"/>
    </location>
</feature>
<dbReference type="KEGG" id="chiz:HQ393_17425"/>
<keyword evidence="2" id="KW-0614">Plasmid</keyword>
<name>A0A7H9BNN0_9NEIS</name>
<sequence length="105" mass="11441">MKTISCILSLIIANSAFAAISQPVTELNDPLIRVLGGNQRNGVTAIEQVFTNVTQGLGGQYQTARTISMHDSLPFAQGIGVKYQALIHELSELFRARRGALFRPQ</sequence>
<dbReference type="Proteomes" id="UP000509597">
    <property type="component" value="Plasmid unnamed4"/>
</dbReference>
<dbReference type="AlphaFoldDB" id="A0A7H9BNN0"/>
<geneLocation type="plasmid" evidence="2 3">
    <name>unnamed4</name>
</geneLocation>
<accession>A0A7H9BNN0</accession>
<feature type="chain" id="PRO_5028873391" evidence="1">
    <location>
        <begin position="19"/>
        <end position="105"/>
    </location>
</feature>
<protein>
    <submittedName>
        <fullName evidence="2">Uncharacterized protein</fullName>
    </submittedName>
</protein>
<dbReference type="EMBL" id="CP058630">
    <property type="protein sequence ID" value="QLG90092.1"/>
    <property type="molecule type" value="Genomic_DNA"/>
</dbReference>
<evidence type="ECO:0000256" key="1">
    <source>
        <dbReference type="SAM" id="SignalP"/>
    </source>
</evidence>
<keyword evidence="3" id="KW-1185">Reference proteome</keyword>